<dbReference type="GO" id="GO:0005576">
    <property type="term" value="C:extracellular region"/>
    <property type="evidence" value="ECO:0007669"/>
    <property type="project" value="UniProtKB-SubCell"/>
</dbReference>
<dbReference type="CDD" id="cd19423">
    <property type="entry name" value="lipocalin_LTBP1-like"/>
    <property type="match status" value="1"/>
</dbReference>
<evidence type="ECO:0000256" key="5">
    <source>
        <dbReference type="ARBA" id="ARBA00023240"/>
    </source>
</evidence>
<feature type="chain" id="PRO_5003159852" evidence="7">
    <location>
        <begin position="19"/>
        <end position="171"/>
    </location>
</feature>
<evidence type="ECO:0000313" key="8">
    <source>
        <dbReference type="EMBL" id="ADN29772.1"/>
    </source>
</evidence>
<dbReference type="Gene3D" id="2.40.128.20">
    <property type="match status" value="1"/>
</dbReference>
<evidence type="ECO:0000256" key="7">
    <source>
        <dbReference type="SAM" id="SignalP"/>
    </source>
</evidence>
<evidence type="ECO:0000256" key="1">
    <source>
        <dbReference type="ARBA" id="ARBA00004613"/>
    </source>
</evidence>
<keyword evidence="5" id="KW-1199">Hemostasis impairing toxin</keyword>
<keyword evidence="4 7" id="KW-0732">Signal</keyword>
<reference evidence="8" key="1">
    <citation type="journal article" date="2012" name="Am. J. Trop. Med. Hyg.">
        <title>An insight into the sialotranscriptome of Triatoma matogrossensis, a kissing bug associated with fogo selvagem in South America.</title>
        <authorList>
            <person name="Assumpcao T.C."/>
            <person name="Eaton D.P."/>
            <person name="Pham V.M."/>
            <person name="Francischetti I.M."/>
            <person name="Aoki V."/>
            <person name="Hans-Filho G."/>
            <person name="Rivitti E.A."/>
            <person name="Valenzuela J.G."/>
            <person name="Diaz L.A."/>
            <person name="Ribeiro J.M."/>
        </authorList>
    </citation>
    <scope>NUCLEOTIDE SEQUENCE</scope>
    <source>
        <tissue evidence="8">Salivary gland</tissue>
    </source>
</reference>
<protein>
    <submittedName>
        <fullName evidence="8">Pallidipin-like lipocalin</fullName>
    </submittedName>
</protein>
<dbReference type="InterPro" id="IPR005657">
    <property type="entry name" value="Triabi/Procalin"/>
</dbReference>
<evidence type="ECO:0000256" key="3">
    <source>
        <dbReference type="ARBA" id="ARBA00022656"/>
    </source>
</evidence>
<dbReference type="GO" id="GO:0090729">
    <property type="term" value="F:toxin activity"/>
    <property type="evidence" value="ECO:0007669"/>
    <property type="project" value="UniProtKB-KW"/>
</dbReference>
<comment type="subcellular location">
    <subcellularLocation>
        <location evidence="1">Secreted</location>
    </subcellularLocation>
</comment>
<dbReference type="SUPFAM" id="SSF50814">
    <property type="entry name" value="Lipocalins"/>
    <property type="match status" value="1"/>
</dbReference>
<proteinExistence type="evidence at transcript level"/>
<sequence length="171" mass="19060">MKTIIAVTFLGILMCAFAENCDLKQPVANFDSEKYFSISRSFVTYSKNDQKPVCREYLTTRNTDGTTKTVYTIRDRTAPSDVEVNCINKPKSGSNGQFSVSCTLPAGNTFQLTTSVVDTDYNKYVILQSCPDSGPGDILVFQTDKNEKIPAVTNYIAQQGGQWYSRINDRC</sequence>
<organism evidence="8">
    <name type="scientific">Triatoma matogrossensis</name>
    <dbReference type="NCBI Taxonomy" id="162370"/>
    <lineage>
        <taxon>Eukaryota</taxon>
        <taxon>Metazoa</taxon>
        <taxon>Ecdysozoa</taxon>
        <taxon>Arthropoda</taxon>
        <taxon>Hexapoda</taxon>
        <taxon>Insecta</taxon>
        <taxon>Pterygota</taxon>
        <taxon>Neoptera</taxon>
        <taxon>Paraneoptera</taxon>
        <taxon>Hemiptera</taxon>
        <taxon>Heteroptera</taxon>
        <taxon>Panheteroptera</taxon>
        <taxon>Cimicomorpha</taxon>
        <taxon>Reduviidae</taxon>
        <taxon>Triatominae</taxon>
        <taxon>Triatoma</taxon>
    </lineage>
</organism>
<keyword evidence="3" id="KW-0800">Toxin</keyword>
<evidence type="ECO:0000256" key="6">
    <source>
        <dbReference type="ARBA" id="ARBA00034121"/>
    </source>
</evidence>
<dbReference type="GO" id="GO:0030682">
    <property type="term" value="P:symbiont-mediated perturbation of host defenses"/>
    <property type="evidence" value="ECO:0007669"/>
    <property type="project" value="InterPro"/>
</dbReference>
<evidence type="ECO:0000256" key="2">
    <source>
        <dbReference type="ARBA" id="ARBA00022525"/>
    </source>
</evidence>
<keyword evidence="2" id="KW-0964">Secreted</keyword>
<feature type="signal peptide" evidence="7">
    <location>
        <begin position="1"/>
        <end position="18"/>
    </location>
</feature>
<name>E2J754_9HEMI</name>
<dbReference type="InterPro" id="IPR012674">
    <property type="entry name" value="Calycin"/>
</dbReference>
<evidence type="ECO:0000256" key="4">
    <source>
        <dbReference type="ARBA" id="ARBA00022729"/>
    </source>
</evidence>
<accession>E2J754</accession>
<dbReference type="AlphaFoldDB" id="E2J754"/>
<dbReference type="Pfam" id="PF03973">
    <property type="entry name" value="Triabin"/>
    <property type="match status" value="1"/>
</dbReference>
<dbReference type="EMBL" id="HP429272">
    <property type="protein sequence ID" value="ADN29772.1"/>
    <property type="molecule type" value="mRNA"/>
</dbReference>
<comment type="similarity">
    <text evidence="6">Belongs to the calycin superfamily. Triabin family.</text>
</comment>